<accession>A0ABN9PSE4</accession>
<evidence type="ECO:0000313" key="8">
    <source>
        <dbReference type="Proteomes" id="UP001189429"/>
    </source>
</evidence>
<feature type="compositionally biased region" description="Basic and acidic residues" evidence="5">
    <location>
        <begin position="145"/>
        <end position="165"/>
    </location>
</feature>
<keyword evidence="8" id="KW-1185">Reference proteome</keyword>
<organism evidence="7 8">
    <name type="scientific">Prorocentrum cordatum</name>
    <dbReference type="NCBI Taxonomy" id="2364126"/>
    <lineage>
        <taxon>Eukaryota</taxon>
        <taxon>Sar</taxon>
        <taxon>Alveolata</taxon>
        <taxon>Dinophyceae</taxon>
        <taxon>Prorocentrales</taxon>
        <taxon>Prorocentraceae</taxon>
        <taxon>Prorocentrum</taxon>
    </lineage>
</organism>
<dbReference type="PANTHER" id="PTHR47966:SF51">
    <property type="entry name" value="BETA-SITE APP-CLEAVING ENZYME, ISOFORM A-RELATED"/>
    <property type="match status" value="1"/>
</dbReference>
<sequence length="557" mass="60769">GGRVRSKIRSYPVAIGHCRLLSPSTPSFPSFWFLSSLAAAHSGSTIRGAPTFSISTGLYLCTLGHVSVDPVSFHSLLTLYTSAPAAMTIEARWRPMRAGALGLVALAAGAQAVLRGGRTERVEAGGARQGLKAVAGDGRLARSLEGRAQEGRAQEGRSQEGRAQEGRAQASVGWKAVRGKRWSNRWSHALDEIYSDGQGQRQTMKNVMDTKYLSSFRLGGQNMTCILDTGSSDFSVFSSTCTTCGQGALYDSTKSPWYQQGQASSIERFGSGVLETTAAIDQLEIGPYRLNQSFWHVHRASMPVLRASDFQAIMGVGPPEVPRLLAWRDANRSAQLFATSLGAEGEVNQTLRDRAWSLAEKAQWLSDHPAVLEGTRERMFSICLQKEPLSPGYVVWNDTSVAQHPELFHRVPVGRPHEWSVDLRNVRFGFLEAPARDEDAAAPADAGMFQAVEQQEDEEHEAFNASAFDNVGCRDGCRALLDSGATHLSMPAGVVDKLTEEVFHKGRNCSARAWRCCAPGRAVGRGLPSRRTGGQKIIMRTHTPRKLRFLELLLASR</sequence>
<name>A0ABN9PSE4_9DINO</name>
<evidence type="ECO:0000256" key="5">
    <source>
        <dbReference type="SAM" id="MobiDB-lite"/>
    </source>
</evidence>
<proteinExistence type="inferred from homology"/>
<dbReference type="PROSITE" id="PS00141">
    <property type="entry name" value="ASP_PROTEASE"/>
    <property type="match status" value="2"/>
</dbReference>
<evidence type="ECO:0000256" key="4">
    <source>
        <dbReference type="ARBA" id="ARBA00022801"/>
    </source>
</evidence>
<evidence type="ECO:0000256" key="3">
    <source>
        <dbReference type="ARBA" id="ARBA00022750"/>
    </source>
</evidence>
<protein>
    <recommendedName>
        <fullName evidence="6">Peptidase A1 domain-containing protein</fullName>
    </recommendedName>
</protein>
<feature type="region of interest" description="Disordered" evidence="5">
    <location>
        <begin position="145"/>
        <end position="172"/>
    </location>
</feature>
<dbReference type="InterPro" id="IPR001969">
    <property type="entry name" value="Aspartic_peptidase_AS"/>
</dbReference>
<keyword evidence="3" id="KW-0064">Aspartyl protease</keyword>
<reference evidence="7" key="1">
    <citation type="submission" date="2023-10" db="EMBL/GenBank/DDBJ databases">
        <authorList>
            <person name="Chen Y."/>
            <person name="Shah S."/>
            <person name="Dougan E. K."/>
            <person name="Thang M."/>
            <person name="Chan C."/>
        </authorList>
    </citation>
    <scope>NUCLEOTIDE SEQUENCE [LARGE SCALE GENOMIC DNA]</scope>
</reference>
<evidence type="ECO:0000313" key="7">
    <source>
        <dbReference type="EMBL" id="CAK0793425.1"/>
    </source>
</evidence>
<dbReference type="PANTHER" id="PTHR47966">
    <property type="entry name" value="BETA-SITE APP-CLEAVING ENZYME, ISOFORM A-RELATED"/>
    <property type="match status" value="1"/>
</dbReference>
<feature type="non-terminal residue" evidence="7">
    <location>
        <position position="1"/>
    </location>
</feature>
<evidence type="ECO:0000256" key="1">
    <source>
        <dbReference type="ARBA" id="ARBA00007447"/>
    </source>
</evidence>
<dbReference type="CDD" id="cd05471">
    <property type="entry name" value="pepsin_like"/>
    <property type="match status" value="1"/>
</dbReference>
<feature type="non-terminal residue" evidence="7">
    <location>
        <position position="557"/>
    </location>
</feature>
<comment type="similarity">
    <text evidence="1">Belongs to the peptidase A1 family.</text>
</comment>
<dbReference type="EMBL" id="CAUYUJ010000963">
    <property type="protein sequence ID" value="CAK0793425.1"/>
    <property type="molecule type" value="Genomic_DNA"/>
</dbReference>
<gene>
    <name evidence="7" type="ORF">PCOR1329_LOCUS3726</name>
</gene>
<dbReference type="InterPro" id="IPR021109">
    <property type="entry name" value="Peptidase_aspartic_dom_sf"/>
</dbReference>
<feature type="domain" description="Peptidase A1" evidence="6">
    <location>
        <begin position="212"/>
        <end position="557"/>
    </location>
</feature>
<keyword evidence="2" id="KW-0645">Protease</keyword>
<keyword evidence="4" id="KW-0378">Hydrolase</keyword>
<dbReference type="InterPro" id="IPR034164">
    <property type="entry name" value="Pepsin-like_dom"/>
</dbReference>
<dbReference type="SUPFAM" id="SSF50630">
    <property type="entry name" value="Acid proteases"/>
    <property type="match status" value="1"/>
</dbReference>
<dbReference type="Gene3D" id="2.40.70.10">
    <property type="entry name" value="Acid Proteases"/>
    <property type="match status" value="1"/>
</dbReference>
<dbReference type="Proteomes" id="UP001189429">
    <property type="component" value="Unassembled WGS sequence"/>
</dbReference>
<evidence type="ECO:0000259" key="6">
    <source>
        <dbReference type="PROSITE" id="PS51767"/>
    </source>
</evidence>
<comment type="caution">
    <text evidence="7">The sequence shown here is derived from an EMBL/GenBank/DDBJ whole genome shotgun (WGS) entry which is preliminary data.</text>
</comment>
<evidence type="ECO:0000256" key="2">
    <source>
        <dbReference type="ARBA" id="ARBA00022670"/>
    </source>
</evidence>
<dbReference type="Pfam" id="PF00026">
    <property type="entry name" value="Asp"/>
    <property type="match status" value="1"/>
</dbReference>
<dbReference type="InterPro" id="IPR001461">
    <property type="entry name" value="Aspartic_peptidase_A1"/>
</dbReference>
<dbReference type="PROSITE" id="PS51767">
    <property type="entry name" value="PEPTIDASE_A1"/>
    <property type="match status" value="1"/>
</dbReference>
<dbReference type="InterPro" id="IPR033121">
    <property type="entry name" value="PEPTIDASE_A1"/>
</dbReference>